<dbReference type="SUPFAM" id="SSF50998">
    <property type="entry name" value="Quinoprotein alcohol dehydrogenase-like"/>
    <property type="match status" value="1"/>
</dbReference>
<comment type="caution">
    <text evidence="1">The sequence shown here is derived from an EMBL/GenBank/DDBJ whole genome shotgun (WGS) entry which is preliminary data.</text>
</comment>
<organism evidence="1 2">
    <name type="scientific">Actinomadura logoneensis</name>
    <dbReference type="NCBI Taxonomy" id="2293572"/>
    <lineage>
        <taxon>Bacteria</taxon>
        <taxon>Bacillati</taxon>
        <taxon>Actinomycetota</taxon>
        <taxon>Actinomycetes</taxon>
        <taxon>Streptosporangiales</taxon>
        <taxon>Thermomonosporaceae</taxon>
        <taxon>Actinomadura</taxon>
    </lineage>
</organism>
<gene>
    <name evidence="1" type="ORF">DZF91_10620</name>
</gene>
<reference evidence="1 2" key="1">
    <citation type="submission" date="2018-08" db="EMBL/GenBank/DDBJ databases">
        <title>Actinomadura jelena sp. nov., a novel Actinomycete isolated from soil in Chad.</title>
        <authorList>
            <person name="Shi L."/>
        </authorList>
    </citation>
    <scope>NUCLEOTIDE SEQUENCE [LARGE SCALE GENOMIC DNA]</scope>
    <source>
        <strain evidence="1 2">NEAU-G17</strain>
    </source>
</reference>
<dbReference type="OrthoDB" id="4454357at2"/>
<dbReference type="RefSeq" id="WP_117357302.1">
    <property type="nucleotide sequence ID" value="NZ_QURH01000199.1"/>
</dbReference>
<dbReference type="EMBL" id="QURH01000199">
    <property type="protein sequence ID" value="RFU41623.1"/>
    <property type="molecule type" value="Genomic_DNA"/>
</dbReference>
<evidence type="ECO:0008006" key="3">
    <source>
        <dbReference type="Google" id="ProtNLM"/>
    </source>
</evidence>
<keyword evidence="2" id="KW-1185">Reference proteome</keyword>
<dbReference type="AlphaFoldDB" id="A0A372JNM3"/>
<evidence type="ECO:0000313" key="1">
    <source>
        <dbReference type="EMBL" id="RFU41623.1"/>
    </source>
</evidence>
<evidence type="ECO:0000313" key="2">
    <source>
        <dbReference type="Proteomes" id="UP000261811"/>
    </source>
</evidence>
<name>A0A372JNM3_9ACTN</name>
<proteinExistence type="predicted"/>
<protein>
    <recommendedName>
        <fullName evidence="3">PQQ-binding-like beta-propeller repeat protein</fullName>
    </recommendedName>
</protein>
<sequence length="319" mass="35096">MVQSPTSKMISRLVDGQICAYALTPESWGLLSPLAVFRPSSEDRVVEHAVFADGKRAVYTTLNAAVCVTDTGDEVWRYAFEPQSDQVHGHRPGCVLSADEKVVWVYRPDAMAGRDRPDQWIALDASIGELLGQQDLETVGHSGQHLTHPSDGHVLLDVGEGQDGTVIYRALLTAGGISLDRYPWDDRCLIDLAPDGGRFLTVGHDQADAAIHAYPGGEVLLELPVEAFLPIEDVTDETPEFYLEWAGGFLTPDSVVVVLTGETEDDPEWSRSYRVDLRTGEIEARFDGHNEHPYDLQPLGDASWLTTDPAGHPIRWSQP</sequence>
<dbReference type="InterPro" id="IPR011047">
    <property type="entry name" value="Quinoprotein_ADH-like_sf"/>
</dbReference>
<accession>A0A372JNM3</accession>
<dbReference type="Proteomes" id="UP000261811">
    <property type="component" value="Unassembled WGS sequence"/>
</dbReference>